<reference evidence="3 4" key="1">
    <citation type="submission" date="2020-02" db="EMBL/GenBank/DDBJ databases">
        <authorList>
            <person name="Hogendoorn C."/>
        </authorList>
    </citation>
    <scope>NUCLEOTIDE SEQUENCE [LARGE SCALE GENOMIC DNA]</scope>
    <source>
        <strain evidence="3">R501</strain>
    </source>
</reference>
<dbReference type="KEGG" id="hfv:R50_0308"/>
<accession>A0A6F8ZDP4</accession>
<dbReference type="Gene3D" id="3.90.550.10">
    <property type="entry name" value="Spore Coat Polysaccharide Biosynthesis Protein SpsA, Chain A"/>
    <property type="match status" value="1"/>
</dbReference>
<evidence type="ECO:0000313" key="3">
    <source>
        <dbReference type="EMBL" id="CAB1127814.1"/>
    </source>
</evidence>
<evidence type="ECO:0000256" key="1">
    <source>
        <dbReference type="SAM" id="MobiDB-lite"/>
    </source>
</evidence>
<proteinExistence type="predicted"/>
<feature type="region of interest" description="Disordered" evidence="1">
    <location>
        <begin position="216"/>
        <end position="237"/>
    </location>
</feature>
<dbReference type="Pfam" id="PF13712">
    <property type="entry name" value="Glyco_tranf_2_5"/>
    <property type="match status" value="1"/>
</dbReference>
<dbReference type="InterPro" id="IPR029044">
    <property type="entry name" value="Nucleotide-diphossugar_trans"/>
</dbReference>
<dbReference type="Proteomes" id="UP000503399">
    <property type="component" value="Chromosome"/>
</dbReference>
<sequence>MDPHTVSFITCVNDERQYAGLCRSIRALAVPRGWELELIPVRGARSLAGGYNAGLRQARGRYKVYLHQDVRLAYRPLLRDLLRLFRAQPALGLVGVIGAVGLPASGVWWEARQLVGTVWARPGPWVLLAPAPARAPFTPVEAVDGLFMATQYDLPWREDLFDGWHFYDASQCQEFRRAGYQVGVPPQAEPWCLHDSGPTDLTGFEPYRHRFVAEYHPGPDPGPAPPPGGLLIPSGHWQRDPAPAGAWTVRRLPVR</sequence>
<dbReference type="EMBL" id="LR778114">
    <property type="protein sequence ID" value="CAB1127814.1"/>
    <property type="molecule type" value="Genomic_DNA"/>
</dbReference>
<dbReference type="InterPro" id="IPR059123">
    <property type="entry name" value="StrF_dom"/>
</dbReference>
<feature type="compositionally biased region" description="Pro residues" evidence="1">
    <location>
        <begin position="218"/>
        <end position="228"/>
    </location>
</feature>
<organism evidence="3 4">
    <name type="scientific">Candidatus Hydrogenisulfobacillus filiaventi</name>
    <dbReference type="NCBI Taxonomy" id="2707344"/>
    <lineage>
        <taxon>Bacteria</taxon>
        <taxon>Bacillati</taxon>
        <taxon>Bacillota</taxon>
        <taxon>Clostridia</taxon>
        <taxon>Eubacteriales</taxon>
        <taxon>Clostridiales Family XVII. Incertae Sedis</taxon>
        <taxon>Candidatus Hydrogenisulfobacillus</taxon>
    </lineage>
</organism>
<dbReference type="AlphaFoldDB" id="A0A6F8ZDP4"/>
<name>A0A6F8ZDP4_9FIRM</name>
<feature type="domain" description="Streptomycin biosynthesis protein StrF" evidence="2">
    <location>
        <begin position="7"/>
        <end position="215"/>
    </location>
</feature>
<gene>
    <name evidence="3" type="ORF">R50_0308</name>
</gene>
<keyword evidence="4" id="KW-1185">Reference proteome</keyword>
<evidence type="ECO:0000313" key="4">
    <source>
        <dbReference type="Proteomes" id="UP000503399"/>
    </source>
</evidence>
<dbReference type="SUPFAM" id="SSF53448">
    <property type="entry name" value="Nucleotide-diphospho-sugar transferases"/>
    <property type="match status" value="1"/>
</dbReference>
<evidence type="ECO:0000259" key="2">
    <source>
        <dbReference type="Pfam" id="PF13712"/>
    </source>
</evidence>
<protein>
    <recommendedName>
        <fullName evidence="2">Streptomycin biosynthesis protein StrF domain-containing protein</fullName>
    </recommendedName>
</protein>